<keyword evidence="8" id="KW-0732">Signal</keyword>
<gene>
    <name evidence="9" type="ORF">EPD60_00295</name>
</gene>
<keyword evidence="7" id="KW-0998">Cell outer membrane</keyword>
<dbReference type="Pfam" id="PF02321">
    <property type="entry name" value="OEP"/>
    <property type="match status" value="2"/>
</dbReference>
<dbReference type="GO" id="GO:1990281">
    <property type="term" value="C:efflux pump complex"/>
    <property type="evidence" value="ECO:0007669"/>
    <property type="project" value="TreeGrafter"/>
</dbReference>
<feature type="chain" id="PRO_5020782426" evidence="8">
    <location>
        <begin position="23"/>
        <end position="473"/>
    </location>
</feature>
<name>A0A4R1BQ04_9BACT</name>
<dbReference type="GO" id="GO:0015562">
    <property type="term" value="F:efflux transmembrane transporter activity"/>
    <property type="evidence" value="ECO:0007669"/>
    <property type="project" value="InterPro"/>
</dbReference>
<evidence type="ECO:0000313" key="10">
    <source>
        <dbReference type="Proteomes" id="UP000295334"/>
    </source>
</evidence>
<dbReference type="EMBL" id="SJZI01000001">
    <property type="protein sequence ID" value="TCJ19598.1"/>
    <property type="molecule type" value="Genomic_DNA"/>
</dbReference>
<comment type="subcellular location">
    <subcellularLocation>
        <location evidence="1">Cell outer membrane</location>
    </subcellularLocation>
</comment>
<organism evidence="9 10">
    <name type="scientific">Flaviaesturariibacter flavus</name>
    <dbReference type="NCBI Taxonomy" id="2502780"/>
    <lineage>
        <taxon>Bacteria</taxon>
        <taxon>Pseudomonadati</taxon>
        <taxon>Bacteroidota</taxon>
        <taxon>Chitinophagia</taxon>
        <taxon>Chitinophagales</taxon>
        <taxon>Chitinophagaceae</taxon>
        <taxon>Flaviaestuariibacter</taxon>
    </lineage>
</organism>
<dbReference type="PANTHER" id="PTHR30026">
    <property type="entry name" value="OUTER MEMBRANE PROTEIN TOLC"/>
    <property type="match status" value="1"/>
</dbReference>
<accession>A0A4R1BQ04</accession>
<keyword evidence="3" id="KW-0813">Transport</keyword>
<evidence type="ECO:0000256" key="2">
    <source>
        <dbReference type="ARBA" id="ARBA00007613"/>
    </source>
</evidence>
<proteinExistence type="inferred from homology"/>
<sequence length="473" mass="51991">MKNRLALIAGFLSLPFLTKAQAKWSLQECIDYAVRHNISVKEADLQKRLSQLTVDQSRASMWPAMNFASSAGYRFGLSENPTTGILQSSNFFNSGFSLSTSVTLFNWFSKRHQLNSAQAAARADDMAAQGAENDVALAVSASYLQVFLAKETISIVSADLQQRVVQNEAVAQKARMGVLSQLDVAQVRQQLLSDSLSLLAAQQTFEKATLQLKAVLALDVRFPLEPVPPTAETDPSIFLAQVLPDAVYAEAVNKLPQGRAIEFRIQAARERIRAAKSTLYPTFSLFGSAGSNFVNISSAQSFVYVPQQPTGAKVQVNGTNYDVVAPSYSAGTYGVTPFFRQLQKNFGQNIGISLSVPILNGKTAVISLKRDEISRQEIELQKDKFRQDVKVAVYTAYSEAVAANKKVGLSKRLLSEATFVSEAAEKKFNLNLLSTQDLLLARNALQKAKLDLSLAEHDLLFRIKLLEYYSKLP</sequence>
<evidence type="ECO:0000256" key="8">
    <source>
        <dbReference type="SAM" id="SignalP"/>
    </source>
</evidence>
<evidence type="ECO:0000256" key="7">
    <source>
        <dbReference type="ARBA" id="ARBA00023237"/>
    </source>
</evidence>
<evidence type="ECO:0000256" key="4">
    <source>
        <dbReference type="ARBA" id="ARBA00022452"/>
    </source>
</evidence>
<dbReference type="Proteomes" id="UP000295334">
    <property type="component" value="Unassembled WGS sequence"/>
</dbReference>
<keyword evidence="4" id="KW-1134">Transmembrane beta strand</keyword>
<dbReference type="RefSeq" id="WP_131445512.1">
    <property type="nucleotide sequence ID" value="NZ_SJZI01000001.1"/>
</dbReference>
<evidence type="ECO:0000256" key="1">
    <source>
        <dbReference type="ARBA" id="ARBA00004442"/>
    </source>
</evidence>
<comment type="similarity">
    <text evidence="2">Belongs to the outer membrane factor (OMF) (TC 1.B.17) family.</text>
</comment>
<dbReference type="OrthoDB" id="9811587at2"/>
<dbReference type="AlphaFoldDB" id="A0A4R1BQ04"/>
<comment type="caution">
    <text evidence="9">The sequence shown here is derived from an EMBL/GenBank/DDBJ whole genome shotgun (WGS) entry which is preliminary data.</text>
</comment>
<evidence type="ECO:0000256" key="6">
    <source>
        <dbReference type="ARBA" id="ARBA00023136"/>
    </source>
</evidence>
<keyword evidence="5" id="KW-0812">Transmembrane</keyword>
<dbReference type="InterPro" id="IPR051906">
    <property type="entry name" value="TolC-like"/>
</dbReference>
<dbReference type="Gene3D" id="1.20.1600.10">
    <property type="entry name" value="Outer membrane efflux proteins (OEP)"/>
    <property type="match status" value="1"/>
</dbReference>
<dbReference type="GO" id="GO:0015288">
    <property type="term" value="F:porin activity"/>
    <property type="evidence" value="ECO:0007669"/>
    <property type="project" value="TreeGrafter"/>
</dbReference>
<feature type="signal peptide" evidence="8">
    <location>
        <begin position="1"/>
        <end position="22"/>
    </location>
</feature>
<evidence type="ECO:0000313" key="9">
    <source>
        <dbReference type="EMBL" id="TCJ19598.1"/>
    </source>
</evidence>
<reference evidence="9 10" key="1">
    <citation type="submission" date="2019-03" db="EMBL/GenBank/DDBJ databases">
        <authorList>
            <person name="Kim M.K.M."/>
        </authorList>
    </citation>
    <scope>NUCLEOTIDE SEQUENCE [LARGE SCALE GENOMIC DNA]</scope>
    <source>
        <strain evidence="9 10">17J68-12</strain>
    </source>
</reference>
<dbReference type="InterPro" id="IPR003423">
    <property type="entry name" value="OMP_efflux"/>
</dbReference>
<keyword evidence="10" id="KW-1185">Reference proteome</keyword>
<dbReference type="GO" id="GO:0009279">
    <property type="term" value="C:cell outer membrane"/>
    <property type="evidence" value="ECO:0007669"/>
    <property type="project" value="UniProtKB-SubCell"/>
</dbReference>
<keyword evidence="6" id="KW-0472">Membrane</keyword>
<evidence type="ECO:0000256" key="5">
    <source>
        <dbReference type="ARBA" id="ARBA00022692"/>
    </source>
</evidence>
<protein>
    <submittedName>
        <fullName evidence="9">TolC family protein</fullName>
    </submittedName>
</protein>
<dbReference type="PANTHER" id="PTHR30026:SF20">
    <property type="entry name" value="OUTER MEMBRANE PROTEIN TOLC"/>
    <property type="match status" value="1"/>
</dbReference>
<evidence type="ECO:0000256" key="3">
    <source>
        <dbReference type="ARBA" id="ARBA00022448"/>
    </source>
</evidence>
<dbReference type="SUPFAM" id="SSF56954">
    <property type="entry name" value="Outer membrane efflux proteins (OEP)"/>
    <property type="match status" value="1"/>
</dbReference>